<accession>A0A5B7J2C6</accession>
<organism evidence="1 2">
    <name type="scientific">Portunus trituberculatus</name>
    <name type="common">Swimming crab</name>
    <name type="synonym">Neptunus trituberculatus</name>
    <dbReference type="NCBI Taxonomy" id="210409"/>
    <lineage>
        <taxon>Eukaryota</taxon>
        <taxon>Metazoa</taxon>
        <taxon>Ecdysozoa</taxon>
        <taxon>Arthropoda</taxon>
        <taxon>Crustacea</taxon>
        <taxon>Multicrustacea</taxon>
        <taxon>Malacostraca</taxon>
        <taxon>Eumalacostraca</taxon>
        <taxon>Eucarida</taxon>
        <taxon>Decapoda</taxon>
        <taxon>Pleocyemata</taxon>
        <taxon>Brachyura</taxon>
        <taxon>Eubrachyura</taxon>
        <taxon>Portunoidea</taxon>
        <taxon>Portunidae</taxon>
        <taxon>Portuninae</taxon>
        <taxon>Portunus</taxon>
    </lineage>
</organism>
<evidence type="ECO:0000313" key="2">
    <source>
        <dbReference type="Proteomes" id="UP000324222"/>
    </source>
</evidence>
<dbReference type="Proteomes" id="UP000324222">
    <property type="component" value="Unassembled WGS sequence"/>
</dbReference>
<dbReference type="EMBL" id="VSRR010084030">
    <property type="protein sequence ID" value="MPC90342.1"/>
    <property type="molecule type" value="Genomic_DNA"/>
</dbReference>
<protein>
    <submittedName>
        <fullName evidence="1">Uncharacterized protein</fullName>
    </submittedName>
</protein>
<name>A0A5B7J2C6_PORTR</name>
<comment type="caution">
    <text evidence="1">The sequence shown here is derived from an EMBL/GenBank/DDBJ whole genome shotgun (WGS) entry which is preliminary data.</text>
</comment>
<reference evidence="1 2" key="1">
    <citation type="submission" date="2019-05" db="EMBL/GenBank/DDBJ databases">
        <title>Another draft genome of Portunus trituberculatus and its Hox gene families provides insights of decapod evolution.</title>
        <authorList>
            <person name="Jeong J.-H."/>
            <person name="Song I."/>
            <person name="Kim S."/>
            <person name="Choi T."/>
            <person name="Kim D."/>
            <person name="Ryu S."/>
            <person name="Kim W."/>
        </authorList>
    </citation>
    <scope>NUCLEOTIDE SEQUENCE [LARGE SCALE GENOMIC DNA]</scope>
    <source>
        <tissue evidence="1">Muscle</tissue>
    </source>
</reference>
<gene>
    <name evidence="1" type="ORF">E2C01_085321</name>
</gene>
<keyword evidence="2" id="KW-1185">Reference proteome</keyword>
<sequence length="53" mass="6100">MTMNFAEVNVEVEGGVKTFRVVIKRGVRPGDISGPLPRRGLRGWVWSCHFFYF</sequence>
<evidence type="ECO:0000313" key="1">
    <source>
        <dbReference type="EMBL" id="MPC90342.1"/>
    </source>
</evidence>
<proteinExistence type="predicted"/>
<dbReference type="AlphaFoldDB" id="A0A5B7J2C6"/>